<keyword evidence="7 12" id="KW-0865">Zymogen</keyword>
<keyword evidence="4 12" id="KW-0210">Decarboxylase</keyword>
<evidence type="ECO:0000256" key="3">
    <source>
        <dbReference type="ARBA" id="ARBA00022516"/>
    </source>
</evidence>
<keyword evidence="6 12" id="KW-0472">Membrane</keyword>
<comment type="subunit">
    <text evidence="12">Heterodimer of a large membrane-associated beta subunit and a small pyruvoyl-containing alpha subunit.</text>
</comment>
<evidence type="ECO:0000313" key="16">
    <source>
        <dbReference type="Proteomes" id="UP000054698"/>
    </source>
</evidence>
<dbReference type="GO" id="GO:0006646">
    <property type="term" value="P:phosphatidylethanolamine biosynthetic process"/>
    <property type="evidence" value="ECO:0007669"/>
    <property type="project" value="UniProtKB-UniRule"/>
</dbReference>
<comment type="pathway">
    <text evidence="1">Lipid metabolism.</text>
</comment>
<evidence type="ECO:0000256" key="1">
    <source>
        <dbReference type="ARBA" id="ARBA00005189"/>
    </source>
</evidence>
<dbReference type="InterPro" id="IPR033178">
    <property type="entry name" value="PSD_type1_pro"/>
</dbReference>
<reference evidence="14 16" key="1">
    <citation type="submission" date="2015-11" db="EMBL/GenBank/DDBJ databases">
        <title>Genomic analysis of 38 Legionella species identifies large and diverse effector repertoires.</title>
        <authorList>
            <person name="Burstein D."/>
            <person name="Amaro F."/>
            <person name="Zusman T."/>
            <person name="Lifshitz Z."/>
            <person name="Cohen O."/>
            <person name="Gilbert J.A."/>
            <person name="Pupko T."/>
            <person name="Shuman H.A."/>
            <person name="Segal G."/>
        </authorList>
    </citation>
    <scope>NUCLEOTIDE SEQUENCE [LARGE SCALE GENOMIC DNA]</scope>
    <source>
        <strain evidence="14 16">WO-44C</strain>
    </source>
</reference>
<reference evidence="15 17" key="2">
    <citation type="submission" date="2018-06" db="EMBL/GenBank/DDBJ databases">
        <authorList>
            <consortium name="Pathogen Informatics"/>
            <person name="Doyle S."/>
        </authorList>
    </citation>
    <scope>NUCLEOTIDE SEQUENCE [LARGE SCALE GENOMIC DNA]</scope>
    <source>
        <strain evidence="15 17">NCTC12022</strain>
    </source>
</reference>
<dbReference type="EC" id="4.1.1.65" evidence="12"/>
<keyword evidence="9 12" id="KW-0456">Lyase</keyword>
<keyword evidence="5 12" id="KW-0443">Lipid metabolism</keyword>
<comment type="pathway">
    <text evidence="12">Phospholipid metabolism; phosphatidylethanolamine biosynthesis; phosphatidylethanolamine from CDP-diacylglycerol: step 2/2.</text>
</comment>
<evidence type="ECO:0000256" key="4">
    <source>
        <dbReference type="ARBA" id="ARBA00022793"/>
    </source>
</evidence>
<evidence type="ECO:0000256" key="13">
    <source>
        <dbReference type="SAM" id="Phobius"/>
    </source>
</evidence>
<keyword evidence="2 12" id="KW-1003">Cell membrane</keyword>
<keyword evidence="13" id="KW-0812">Transmembrane</keyword>
<evidence type="ECO:0000256" key="11">
    <source>
        <dbReference type="ARBA" id="ARBA00023317"/>
    </source>
</evidence>
<evidence type="ECO:0000256" key="5">
    <source>
        <dbReference type="ARBA" id="ARBA00023098"/>
    </source>
</evidence>
<comment type="PTM">
    <text evidence="12">Is synthesized initially as an inactive proenzyme. Formation of the active enzyme involves a self-maturation process in which the active site pyruvoyl group is generated from an internal serine residue via an autocatalytic post-translational modification. Two non-identical subunits are generated from the proenzyme in this reaction, and the pyruvate is formed at the N-terminus of the alpha chain, which is derived from the carboxyl end of the proenzyme. The autoendoproteolytic cleavage occurs by a canonical serine protease mechanism, in which the side chain hydroxyl group of the serine supplies its oxygen atom to form the C-terminus of the beta chain, while the remainder of the serine residue undergoes an oxidative deamination to produce ammonia and the pyruvoyl prosthetic group on the alpha chain. During this reaction, the Ser that is part of the protease active site of the proenzyme becomes the pyruvoyl prosthetic group, which constitutes an essential element of the active site of the mature decarboxylase.</text>
</comment>
<evidence type="ECO:0000256" key="10">
    <source>
        <dbReference type="ARBA" id="ARBA00023264"/>
    </source>
</evidence>
<gene>
    <name evidence="12 14" type="primary">psd</name>
    <name evidence="14" type="ORF">Lfee_1789</name>
    <name evidence="15" type="ORF">NCTC12022_01625</name>
</gene>
<dbReference type="RefSeq" id="WP_058446304.1">
    <property type="nucleotide sequence ID" value="NZ_CAAAHT010000002.1"/>
</dbReference>
<comment type="function">
    <text evidence="12">Catalyzes the formation of phosphatidylethanolamine (PtdEtn) from phosphatidylserine (PtdSer).</text>
</comment>
<keyword evidence="10 12" id="KW-1208">Phospholipid metabolism</keyword>
<keyword evidence="3 12" id="KW-0444">Lipid biosynthesis</keyword>
<protein>
    <recommendedName>
        <fullName evidence="12">Phosphatidylserine decarboxylase proenzyme</fullName>
        <ecNumber evidence="12">4.1.1.65</ecNumber>
    </recommendedName>
    <component>
        <recommendedName>
            <fullName evidence="12">Phosphatidylserine decarboxylase alpha chain</fullName>
        </recommendedName>
    </component>
    <component>
        <recommendedName>
            <fullName evidence="12">Phosphatidylserine decarboxylase beta chain</fullName>
        </recommendedName>
    </component>
</protein>
<dbReference type="GO" id="GO:0005886">
    <property type="term" value="C:plasma membrane"/>
    <property type="evidence" value="ECO:0007669"/>
    <property type="project" value="UniProtKB-SubCell"/>
</dbReference>
<feature type="active site" description="Charge relay system; for autoendoproteolytic cleavage activity" evidence="12">
    <location>
        <position position="249"/>
    </location>
</feature>
<accession>A0A0W0TMW6</accession>
<keyword evidence="13" id="KW-1133">Transmembrane helix</keyword>
<keyword evidence="11 12" id="KW-0670">Pyruvate</keyword>
<dbReference type="PATRIC" id="fig|453.4.peg.1964"/>
<evidence type="ECO:0000256" key="8">
    <source>
        <dbReference type="ARBA" id="ARBA00023209"/>
    </source>
</evidence>
<feature type="active site" description="Schiff-base intermediate with substrate; via pyruvic acid; for decarboxylase activity" evidence="12">
    <location>
        <position position="249"/>
    </location>
</feature>
<feature type="transmembrane region" description="Helical" evidence="13">
    <location>
        <begin position="192"/>
        <end position="212"/>
    </location>
</feature>
<organism evidence="14 16">
    <name type="scientific">Legionella feeleii</name>
    <dbReference type="NCBI Taxonomy" id="453"/>
    <lineage>
        <taxon>Bacteria</taxon>
        <taxon>Pseudomonadati</taxon>
        <taxon>Pseudomonadota</taxon>
        <taxon>Gammaproteobacteria</taxon>
        <taxon>Legionellales</taxon>
        <taxon>Legionellaceae</taxon>
        <taxon>Legionella</taxon>
    </lineage>
</organism>
<comment type="similarity">
    <text evidence="12">Belongs to the phosphatidylserine decarboxylase family. PSD-B subfamily. Prokaryotic type I sub-subfamily.</text>
</comment>
<dbReference type="STRING" id="453.Lfee_1789"/>
<feature type="active site" description="Charge relay system; for autoendoproteolytic cleavage activity" evidence="12">
    <location>
        <position position="89"/>
    </location>
</feature>
<comment type="subcellular location">
    <subcellularLocation>
        <location evidence="12">Cell membrane</location>
        <topology evidence="12">Peripheral membrane protein</topology>
    </subcellularLocation>
</comment>
<dbReference type="EMBL" id="LNYB01000080">
    <property type="protein sequence ID" value="KTC96877.1"/>
    <property type="molecule type" value="Genomic_DNA"/>
</dbReference>
<keyword evidence="16" id="KW-1185">Reference proteome</keyword>
<dbReference type="Proteomes" id="UP000251942">
    <property type="component" value="Unassembled WGS sequence"/>
</dbReference>
<evidence type="ECO:0000256" key="6">
    <source>
        <dbReference type="ARBA" id="ARBA00023136"/>
    </source>
</evidence>
<evidence type="ECO:0000256" key="12">
    <source>
        <dbReference type="HAMAP-Rule" id="MF_00662"/>
    </source>
</evidence>
<feature type="active site" description="Charge relay system; for autoendoproteolytic cleavage activity" evidence="12">
    <location>
        <position position="146"/>
    </location>
</feature>
<dbReference type="InterPro" id="IPR033177">
    <property type="entry name" value="PSD-B"/>
</dbReference>
<evidence type="ECO:0000313" key="15">
    <source>
        <dbReference type="EMBL" id="SPX60889.1"/>
    </source>
</evidence>
<sequence length="284" mass="32022">MVNDYLKTLPQYLIPKPALTHLAGFLANVRTPAIKNTLIRWFIQKYGVDMKEAREENPNNYACFNDFFIRHLKPECRPFAKADIISPVDGAISELGAIEKGQIFQAKGRYYTTTELLACEESVSGQFSQGRFATLYLSPKDYHRIHIPIDATLREMIYVPGKLFSVQPTTVRVIPQLFARNERLVAFFDTRAGLMAMVLVGATIVGAIGTRWSGDIKRSVEKQYFSANQITTSKSIRQGDEMGYFKLGSTVVLLFADGRRVDWLDTLRAGTSIRYGESLAVMKD</sequence>
<dbReference type="OrthoDB" id="9802030at2"/>
<evidence type="ECO:0000256" key="7">
    <source>
        <dbReference type="ARBA" id="ARBA00023145"/>
    </source>
</evidence>
<dbReference type="HAMAP" id="MF_00662">
    <property type="entry name" value="PS_decarb_PSD_B_type1"/>
    <property type="match status" value="1"/>
</dbReference>
<dbReference type="GO" id="GO:0004609">
    <property type="term" value="F:phosphatidylserine decarboxylase activity"/>
    <property type="evidence" value="ECO:0007669"/>
    <property type="project" value="UniProtKB-UniRule"/>
</dbReference>
<name>A0A0W0TMW6_9GAMM</name>
<dbReference type="PANTHER" id="PTHR10067">
    <property type="entry name" value="PHOSPHATIDYLSERINE DECARBOXYLASE"/>
    <property type="match status" value="1"/>
</dbReference>
<evidence type="ECO:0000256" key="2">
    <source>
        <dbReference type="ARBA" id="ARBA00022475"/>
    </source>
</evidence>
<evidence type="ECO:0000313" key="14">
    <source>
        <dbReference type="EMBL" id="KTC96877.1"/>
    </source>
</evidence>
<dbReference type="EMBL" id="UASS01000013">
    <property type="protein sequence ID" value="SPX60889.1"/>
    <property type="molecule type" value="Genomic_DNA"/>
</dbReference>
<dbReference type="Pfam" id="PF02666">
    <property type="entry name" value="PS_Dcarbxylase"/>
    <property type="match status" value="1"/>
</dbReference>
<dbReference type="PANTHER" id="PTHR10067:SF6">
    <property type="entry name" value="PHOSPHATIDYLSERINE DECARBOXYLASE PROENZYME, MITOCHONDRIAL"/>
    <property type="match status" value="1"/>
</dbReference>
<feature type="site" description="Cleavage (non-hydrolytic); by autocatalysis" evidence="12">
    <location>
        <begin position="248"/>
        <end position="249"/>
    </location>
</feature>
<comment type="cofactor">
    <cofactor evidence="12">
        <name>pyruvate</name>
        <dbReference type="ChEBI" id="CHEBI:15361"/>
    </cofactor>
    <text evidence="12">Binds 1 pyruvoyl group covalently per subunit.</text>
</comment>
<evidence type="ECO:0000256" key="9">
    <source>
        <dbReference type="ARBA" id="ARBA00023239"/>
    </source>
</evidence>
<proteinExistence type="inferred from homology"/>
<evidence type="ECO:0000313" key="17">
    <source>
        <dbReference type="Proteomes" id="UP000251942"/>
    </source>
</evidence>
<dbReference type="AlphaFoldDB" id="A0A0W0TMW6"/>
<feature type="chain" id="PRO_5034527381" description="Phosphatidylserine decarboxylase alpha chain" evidence="12">
    <location>
        <begin position="249"/>
        <end position="284"/>
    </location>
</feature>
<comment type="catalytic activity">
    <reaction evidence="12">
        <text>a 1,2-diacyl-sn-glycero-3-phospho-L-serine + H(+) = a 1,2-diacyl-sn-glycero-3-phosphoethanolamine + CO2</text>
        <dbReference type="Rhea" id="RHEA:20828"/>
        <dbReference type="ChEBI" id="CHEBI:15378"/>
        <dbReference type="ChEBI" id="CHEBI:16526"/>
        <dbReference type="ChEBI" id="CHEBI:57262"/>
        <dbReference type="ChEBI" id="CHEBI:64612"/>
        <dbReference type="EC" id="4.1.1.65"/>
    </reaction>
</comment>
<dbReference type="Proteomes" id="UP000054698">
    <property type="component" value="Unassembled WGS sequence"/>
</dbReference>
<feature type="chain" id="PRO_5034527382" description="Phosphatidylserine decarboxylase beta chain" evidence="12">
    <location>
        <begin position="1"/>
        <end position="248"/>
    </location>
</feature>
<keyword evidence="8 12" id="KW-0594">Phospholipid biosynthesis</keyword>
<dbReference type="NCBIfam" id="TIGR00163">
    <property type="entry name" value="PS_decarb"/>
    <property type="match status" value="1"/>
</dbReference>
<dbReference type="InterPro" id="IPR003817">
    <property type="entry name" value="PS_Dcarbxylase"/>
</dbReference>
<feature type="modified residue" description="Pyruvic acid (Ser); by autocatalysis" evidence="12">
    <location>
        <position position="249"/>
    </location>
</feature>
<dbReference type="UniPathway" id="UPA00558">
    <property type="reaction ID" value="UER00616"/>
</dbReference>